<name>A0A518GF48_9BACT</name>
<gene>
    <name evidence="6" type="ORF">Q31a_56140</name>
</gene>
<dbReference type="SMART" id="SM00563">
    <property type="entry name" value="PlsC"/>
    <property type="match status" value="1"/>
</dbReference>
<evidence type="ECO:0000313" key="6">
    <source>
        <dbReference type="EMBL" id="QDV27226.1"/>
    </source>
</evidence>
<dbReference type="InterPro" id="IPR002123">
    <property type="entry name" value="Plipid/glycerol_acylTrfase"/>
</dbReference>
<dbReference type="SUPFAM" id="SSF69593">
    <property type="entry name" value="Glycerol-3-phosphate (1)-acyltransferase"/>
    <property type="match status" value="1"/>
</dbReference>
<feature type="domain" description="Phospholipid/glycerol acyltransferase" evidence="5">
    <location>
        <begin position="62"/>
        <end position="190"/>
    </location>
</feature>
<dbReference type="OrthoDB" id="9806008at2"/>
<dbReference type="Proteomes" id="UP000318017">
    <property type="component" value="Chromosome"/>
</dbReference>
<dbReference type="EMBL" id="CP036298">
    <property type="protein sequence ID" value="QDV27226.1"/>
    <property type="molecule type" value="Genomic_DNA"/>
</dbReference>
<dbReference type="PANTHER" id="PTHR10434:SF40">
    <property type="entry name" value="1-ACYL-SN-GLYCEROL-3-PHOSPHATE ACYLTRANSFERASE"/>
    <property type="match status" value="1"/>
</dbReference>
<dbReference type="GO" id="GO:0003841">
    <property type="term" value="F:1-acylglycerol-3-phosphate O-acyltransferase activity"/>
    <property type="evidence" value="ECO:0007669"/>
    <property type="project" value="TreeGrafter"/>
</dbReference>
<evidence type="ECO:0000313" key="7">
    <source>
        <dbReference type="Proteomes" id="UP000318017"/>
    </source>
</evidence>
<dbReference type="KEGG" id="ahel:Q31a_56140"/>
<proteinExistence type="predicted"/>
<dbReference type="RefSeq" id="WP_145084290.1">
    <property type="nucleotide sequence ID" value="NZ_CP036298.1"/>
</dbReference>
<keyword evidence="2 6" id="KW-0808">Transferase</keyword>
<evidence type="ECO:0000256" key="3">
    <source>
        <dbReference type="ARBA" id="ARBA00023315"/>
    </source>
</evidence>
<evidence type="ECO:0000259" key="5">
    <source>
        <dbReference type="SMART" id="SM00563"/>
    </source>
</evidence>
<organism evidence="6 7">
    <name type="scientific">Aureliella helgolandensis</name>
    <dbReference type="NCBI Taxonomy" id="2527968"/>
    <lineage>
        <taxon>Bacteria</taxon>
        <taxon>Pseudomonadati</taxon>
        <taxon>Planctomycetota</taxon>
        <taxon>Planctomycetia</taxon>
        <taxon>Pirellulales</taxon>
        <taxon>Pirellulaceae</taxon>
        <taxon>Aureliella</taxon>
    </lineage>
</organism>
<feature type="region of interest" description="Disordered" evidence="4">
    <location>
        <begin position="277"/>
        <end position="302"/>
    </location>
</feature>
<reference evidence="6 7" key="1">
    <citation type="submission" date="2019-02" db="EMBL/GenBank/DDBJ databases">
        <title>Deep-cultivation of Planctomycetes and their phenomic and genomic characterization uncovers novel biology.</title>
        <authorList>
            <person name="Wiegand S."/>
            <person name="Jogler M."/>
            <person name="Boedeker C."/>
            <person name="Pinto D."/>
            <person name="Vollmers J."/>
            <person name="Rivas-Marin E."/>
            <person name="Kohn T."/>
            <person name="Peeters S.H."/>
            <person name="Heuer A."/>
            <person name="Rast P."/>
            <person name="Oberbeckmann S."/>
            <person name="Bunk B."/>
            <person name="Jeske O."/>
            <person name="Meyerdierks A."/>
            <person name="Storesund J.E."/>
            <person name="Kallscheuer N."/>
            <person name="Luecker S."/>
            <person name="Lage O.M."/>
            <person name="Pohl T."/>
            <person name="Merkel B.J."/>
            <person name="Hornburger P."/>
            <person name="Mueller R.-W."/>
            <person name="Bruemmer F."/>
            <person name="Labrenz M."/>
            <person name="Spormann A.M."/>
            <person name="Op den Camp H."/>
            <person name="Overmann J."/>
            <person name="Amann R."/>
            <person name="Jetten M.S.M."/>
            <person name="Mascher T."/>
            <person name="Medema M.H."/>
            <person name="Devos D.P."/>
            <person name="Kaster A.-K."/>
            <person name="Ovreas L."/>
            <person name="Rohde M."/>
            <person name="Galperin M.Y."/>
            <person name="Jogler C."/>
        </authorList>
    </citation>
    <scope>NUCLEOTIDE SEQUENCE [LARGE SCALE GENOMIC DNA]</scope>
    <source>
        <strain evidence="6 7">Q31a</strain>
    </source>
</reference>
<accession>A0A518GF48</accession>
<evidence type="ECO:0000256" key="4">
    <source>
        <dbReference type="SAM" id="MobiDB-lite"/>
    </source>
</evidence>
<evidence type="ECO:0000256" key="2">
    <source>
        <dbReference type="ARBA" id="ARBA00022679"/>
    </source>
</evidence>
<sequence length="448" mass="50091">MQPIIVEKPYRFISPCRSGWPSSIIQGTRLVDGYLNYFEGVQSYEIRGAEHLRDSLAQRRGILLAPNHCRYADPLAMGWLARTVGVHLFAMASWHLFNQHWFQALAIRLCGGFSVYREGHDRQSLETAIGILTEAKRPLVVFPEGTVFRTNDRLQPLLEGVAFLARAAARKRQAVDGGEVVIHPVAIKYLFRGDLERTTHPTLQSLEQRLLLGKPLPEASLVERIYRLYEVILSIKEVEYFGASQAGTFQMRQQALIERLLRPLEQQWLQGFRGEAGQGKEPGATLAQGSGGPSGIVAVGDSTSDGSIKRQLTLLPRIKHLRAVIVPQLLRQKVPESRRGEVWQALSEIYLAQQIASHPSDYLVSPTDTRILESVERIQEDVLDRATIPRPLHAVLQVGAAIVVPTDRPPRGERDPIMSQLESSLREMLGQLSTEARPYEAGALSTVR</sequence>
<protein>
    <submittedName>
        <fullName evidence="6">Acyltransferase</fullName>
    </submittedName>
</protein>
<keyword evidence="3 6" id="KW-0012">Acyltransferase</keyword>
<dbReference type="Pfam" id="PF01553">
    <property type="entry name" value="Acyltransferase"/>
    <property type="match status" value="1"/>
</dbReference>
<dbReference type="PANTHER" id="PTHR10434">
    <property type="entry name" value="1-ACYL-SN-GLYCEROL-3-PHOSPHATE ACYLTRANSFERASE"/>
    <property type="match status" value="1"/>
</dbReference>
<comment type="pathway">
    <text evidence="1">Lipid metabolism.</text>
</comment>
<keyword evidence="7" id="KW-1185">Reference proteome</keyword>
<dbReference type="GO" id="GO:0006654">
    <property type="term" value="P:phosphatidic acid biosynthetic process"/>
    <property type="evidence" value="ECO:0007669"/>
    <property type="project" value="TreeGrafter"/>
</dbReference>
<dbReference type="AlphaFoldDB" id="A0A518GF48"/>
<evidence type="ECO:0000256" key="1">
    <source>
        <dbReference type="ARBA" id="ARBA00005189"/>
    </source>
</evidence>